<feature type="chain" id="PRO_5047337942" description="CDGP domain-containing protein" evidence="1">
    <location>
        <begin position="41"/>
        <end position="109"/>
    </location>
</feature>
<evidence type="ECO:0000313" key="4">
    <source>
        <dbReference type="Proteomes" id="UP001299596"/>
    </source>
</evidence>
<keyword evidence="1" id="KW-0732">Signal</keyword>
<gene>
    <name evidence="3" type="ORF">K6T79_14530</name>
</gene>
<feature type="domain" description="CDGP" evidence="2">
    <location>
        <begin position="41"/>
        <end position="108"/>
    </location>
</feature>
<name>A0ABU5XKF4_9MYCO</name>
<dbReference type="Pfam" id="PF24238">
    <property type="entry name" value="CDGP"/>
    <property type="match status" value="1"/>
</dbReference>
<accession>A0ABU5XKF4</accession>
<organism evidence="3 4">
    <name type="scientific">[Mycobacterium] crassicus</name>
    <dbReference type="NCBI Taxonomy" id="2872309"/>
    <lineage>
        <taxon>Bacteria</taxon>
        <taxon>Bacillati</taxon>
        <taxon>Actinomycetota</taxon>
        <taxon>Actinomycetes</taxon>
        <taxon>Mycobacteriales</taxon>
        <taxon>Mycobacteriaceae</taxon>
        <taxon>Mycolicibacter</taxon>
    </lineage>
</organism>
<dbReference type="InterPro" id="IPR056271">
    <property type="entry name" value="CDGP_dom"/>
</dbReference>
<comment type="caution">
    <text evidence="3">The sequence shown here is derived from an EMBL/GenBank/DDBJ whole genome shotgun (WGS) entry which is preliminary data.</text>
</comment>
<evidence type="ECO:0000259" key="2">
    <source>
        <dbReference type="Pfam" id="PF24238"/>
    </source>
</evidence>
<evidence type="ECO:0000313" key="3">
    <source>
        <dbReference type="EMBL" id="MEB3022257.1"/>
    </source>
</evidence>
<keyword evidence="4" id="KW-1185">Reference proteome</keyword>
<dbReference type="Proteomes" id="UP001299596">
    <property type="component" value="Unassembled WGS sequence"/>
</dbReference>
<evidence type="ECO:0000256" key="1">
    <source>
        <dbReference type="SAM" id="SignalP"/>
    </source>
</evidence>
<protein>
    <recommendedName>
        <fullName evidence="2">CDGP domain-containing protein</fullName>
    </recommendedName>
</protein>
<sequence length="109" mass="11910">MTDRKGTAVKRYLTGGLTTVLGAAALLTGQLIASAPAAHAGCQDNPLLFFSTAQKCDGPIQPDGTWQRCVIYYYEPPKSPPSQQDCHSMGPERDYPLHSFYMPQTHIDP</sequence>
<reference evidence="3 4" key="1">
    <citation type="submission" date="2023-12" db="EMBL/GenBank/DDBJ databases">
        <title>Description of new species of Mycobacterium terrae complex isolated from sewage at the Sao Paulo Zoological Park Foundation in Brazil.</title>
        <authorList>
            <person name="Romagnoli C.L."/>
            <person name="Conceicao E.C."/>
            <person name="Machado E."/>
            <person name="Barreto L.B.P.F."/>
            <person name="Sharma A."/>
            <person name="Silva N.M."/>
            <person name="Marques L.E."/>
            <person name="Juliana M.A."/>
            <person name="Lourenco M.C.S."/>
            <person name="Digiampietri L.A."/>
            <person name="Suffys P.N."/>
            <person name="Viana-Niero C."/>
        </authorList>
    </citation>
    <scope>NUCLEOTIDE SEQUENCE [LARGE SCALE GENOMIC DNA]</scope>
    <source>
        <strain evidence="3 4">MYC098</strain>
    </source>
</reference>
<dbReference type="RefSeq" id="WP_225404052.1">
    <property type="nucleotide sequence ID" value="NZ_JAYJJR010000009.1"/>
</dbReference>
<dbReference type="EMBL" id="JAYJJR010000009">
    <property type="protein sequence ID" value="MEB3022257.1"/>
    <property type="molecule type" value="Genomic_DNA"/>
</dbReference>
<feature type="signal peptide" evidence="1">
    <location>
        <begin position="1"/>
        <end position="40"/>
    </location>
</feature>
<proteinExistence type="predicted"/>